<dbReference type="RefSeq" id="YP_010761180.1">
    <property type="nucleotide sequence ID" value="NC_073593.1"/>
</dbReference>
<dbReference type="EMBL" id="MK392368">
    <property type="protein sequence ID" value="QAY16067.1"/>
    <property type="molecule type" value="Genomic_DNA"/>
</dbReference>
<reference evidence="1 2" key="1">
    <citation type="submission" date="2019-01" db="EMBL/GenBank/DDBJ databases">
        <authorList>
            <person name="Adair T.L."/>
            <person name="Lucas L.G."/>
            <person name="Young A.M."/>
            <person name="Antrich S.C."/>
            <person name="Baird A.G."/>
            <person name="Dunn E.L."/>
            <person name="Fernandes B.I."/>
            <person name="Fraley E.G."/>
            <person name="Ghanem A.X."/>
            <person name="Gilbert M.G."/>
            <person name="Morris T.B."/>
            <person name="Nortch B.D."/>
            <person name="Overcash M.E."/>
            <person name="Pavleszek K.E."/>
            <person name="Pellegrini L.I.O."/>
            <person name="Pham L.T."/>
            <person name="Rule L.S."/>
            <person name="Schultz E.M."/>
            <person name="Smith J."/>
            <person name="Thong B.J."/>
            <person name="Turner H.A."/>
            <person name="Walker G."/>
            <person name="Whitaker Z.J."/>
            <person name="Wilsey R.N."/>
            <person name="Yanney R.L."/>
            <person name="Klyczek K."/>
            <person name="Garlena R.A."/>
            <person name="Russell D.A."/>
            <person name="Pope W.H."/>
            <person name="Jacobs-Sera D."/>
            <person name="Hatfull G.F."/>
        </authorList>
    </citation>
    <scope>NUCLEOTIDE SEQUENCE [LARGE SCALE GENOMIC DNA]</scope>
</reference>
<name>A0A411CQI9_9CAUD</name>
<protein>
    <submittedName>
        <fullName evidence="1">Major tail protein</fullName>
    </submittedName>
</protein>
<dbReference type="Proteomes" id="UP000290693">
    <property type="component" value="Segment"/>
</dbReference>
<proteinExistence type="predicted"/>
<dbReference type="KEGG" id="vg:80034294"/>
<sequence>MPTFATIQADADERSLVRKVQKAVAFVAPMSVELPEALTGADSLPIDIKTAGFLPVGLVSPDGYNFGREVEKEDIDALGYASPIRSDVTRVPRSVSFTVLEKGRKHMLELIYGTSLTGVTQRLNGELIIDEPDLPVDAEWRLLVVGSDGPAANNWLLGRGYGAVKLSATGEEVWGREGAVSQQLTFDVFTDDEVGVPVRHYFGGTGAKASTVLGFTKETA</sequence>
<dbReference type="GeneID" id="80034294"/>
<accession>A0A411CQI9</accession>
<evidence type="ECO:0000313" key="2">
    <source>
        <dbReference type="Proteomes" id="UP000290693"/>
    </source>
</evidence>
<keyword evidence="2" id="KW-1185">Reference proteome</keyword>
<gene>
    <name evidence="1" type="primary">15</name>
    <name evidence="1" type="ORF">SEA_ELESAR_15</name>
</gene>
<evidence type="ECO:0000313" key="1">
    <source>
        <dbReference type="EMBL" id="QAY16067.1"/>
    </source>
</evidence>
<organism evidence="1 2">
    <name type="scientific">Arthrobacter phage Elesar</name>
    <dbReference type="NCBI Taxonomy" id="2510522"/>
    <lineage>
        <taxon>Viruses</taxon>
        <taxon>Duplodnaviria</taxon>
        <taxon>Heunggongvirae</taxon>
        <taxon>Uroviricota</taxon>
        <taxon>Caudoviricetes</taxon>
        <taxon>Daemsvirinae</taxon>
        <taxon>Elesarvirus</taxon>
        <taxon>Elesarvirus elesar</taxon>
    </lineage>
</organism>